<proteinExistence type="predicted"/>
<accession>A0A915K1U9</accession>
<dbReference type="AlphaFoldDB" id="A0A915K1U9"/>
<dbReference type="Proteomes" id="UP000887565">
    <property type="component" value="Unplaced"/>
</dbReference>
<protein>
    <submittedName>
        <fullName evidence="2">Uncharacterized protein</fullName>
    </submittedName>
</protein>
<sequence>MSTKTHNEALEGQLFTQTTAAAINMIKVVSFIASIIKAKKVFGGLGACQLSKQLVKKAQELEKYHNLRRPAQCM</sequence>
<dbReference type="WBParaSite" id="nRc.2.0.1.t32294-RA">
    <property type="protein sequence ID" value="nRc.2.0.1.t32294-RA"/>
    <property type="gene ID" value="nRc.2.0.1.g32294"/>
</dbReference>
<organism evidence="1 2">
    <name type="scientific">Romanomermis culicivorax</name>
    <name type="common">Nematode worm</name>
    <dbReference type="NCBI Taxonomy" id="13658"/>
    <lineage>
        <taxon>Eukaryota</taxon>
        <taxon>Metazoa</taxon>
        <taxon>Ecdysozoa</taxon>
        <taxon>Nematoda</taxon>
        <taxon>Enoplea</taxon>
        <taxon>Dorylaimia</taxon>
        <taxon>Mermithida</taxon>
        <taxon>Mermithoidea</taxon>
        <taxon>Mermithidae</taxon>
        <taxon>Romanomermis</taxon>
    </lineage>
</organism>
<evidence type="ECO:0000313" key="2">
    <source>
        <dbReference type="WBParaSite" id="nRc.2.0.1.t32294-RA"/>
    </source>
</evidence>
<evidence type="ECO:0000313" key="1">
    <source>
        <dbReference type="Proteomes" id="UP000887565"/>
    </source>
</evidence>
<keyword evidence="1" id="KW-1185">Reference proteome</keyword>
<name>A0A915K1U9_ROMCU</name>
<reference evidence="2" key="1">
    <citation type="submission" date="2022-11" db="UniProtKB">
        <authorList>
            <consortium name="WormBaseParasite"/>
        </authorList>
    </citation>
    <scope>IDENTIFICATION</scope>
</reference>